<evidence type="ECO:0000313" key="4">
    <source>
        <dbReference type="Proteomes" id="UP001167864"/>
    </source>
</evidence>
<dbReference type="EMBL" id="JAUEHU010000016">
    <property type="protein sequence ID" value="MDN0088707.1"/>
    <property type="molecule type" value="Genomic_DNA"/>
</dbReference>
<reference evidence="3" key="1">
    <citation type="submission" date="2023-06" db="EMBL/GenBank/DDBJ databases">
        <authorList>
            <person name="Polev D.E."/>
            <person name="Saitova A.T."/>
            <person name="Bogumilchik E.A."/>
            <person name="Kokorina G.I."/>
            <person name="Voskresenskaia E.A."/>
        </authorList>
    </citation>
    <scope>NUCLEOTIDE SEQUENCE</scope>
    <source>
        <strain evidence="3">2145 StPb PI</strain>
    </source>
</reference>
<keyword evidence="1" id="KW-0472">Membrane</keyword>
<comment type="caution">
    <text evidence="3">The sequence shown here is derived from an EMBL/GenBank/DDBJ whole genome shotgun (WGS) entry which is preliminary data.</text>
</comment>
<feature type="domain" description="J" evidence="2">
    <location>
        <begin position="5"/>
        <end position="69"/>
    </location>
</feature>
<sequence length="902" mass="104526">MMETNCWVLLGVDPTEDLTIIQAAYRQRLPDFHPESDPEGFKRLRAAYDEARRWAEKPVISRSLWSQDNVTEREQRINLINNEPDPEDGEDDEDEFIDEDYPTIQRLLSEFDELLVNPAERYQPESWHHFIYHLDQYSVAIVDRLRWSLLGRAYQGSALSANCVRLLAERLQWRKRLDEISLQAAADMDGFLHHIYREDMFDFSLLSTMSLPAQVETVVYFHHARQLYWEQPAAALRRWLLMPVAIFWPDCQQLLQQMARWFSLAEIPSPWLRDLCQAKLAESPRDADWLYLCARHATLLGDGERAIAHWMALYQLEQHTEAEQGILSWCRREQPEMLPLLIQALDRPSYPADTAMEIDDDEQQYLTPTQSIQTQVRWGNASQLTFSPQGEALVKWKSGAHRLESLYPHLLNNHGESEIDRLYWHACMLALGNEALLQDVLDEPQPDSPLASLILHGLQRQAAQRLDWLTHSKVIAGLIHWLNSPQDQPMPSILGQETAIRQCQMWLWQWRHLPALNLAHLYESELYQPKLEPIKDWLTFLSAMDKIDLPASQNISHRDDFRQGILLILMLGFADDQMATICQADSRLLPPQHLAFSLFRAFKRIDLTRGDGVEQLKQQLRMDERLHYLCWTHLPLTVDDYVAHYQYCAHVSGCDFYQAKWQSLMAQSPMPHQSLLWALFSYHGVHDYVAALQEQQTETRDEAAFKKMIVDITPPHLESKTALLKDNPRLLSLATGNFRFYDNPNYLPEQSLSDEWLLWAQDEEEDPALRLTAIMLVQLGRERLTRFKNAPRQVSRFWQFWRLKTRLGRGGLIKQVVGGTLLISLVGDIVLLDTLPNTLLLAFLMVGNLFSGLTRRANDLNQESPRLQALVSMLTIFPLLLFFFGKSYPGFTHSGPPAGNVE</sequence>
<dbReference type="AlphaFoldDB" id="A0AAW7K7B8"/>
<dbReference type="RefSeq" id="WP_289818204.1">
    <property type="nucleotide sequence ID" value="NZ_JAUEHU010000016.1"/>
</dbReference>
<accession>A0AAW7K7B8</accession>
<evidence type="ECO:0000313" key="3">
    <source>
        <dbReference type="EMBL" id="MDN0088707.1"/>
    </source>
</evidence>
<feature type="transmembrane region" description="Helical" evidence="1">
    <location>
        <begin position="867"/>
        <end position="885"/>
    </location>
</feature>
<gene>
    <name evidence="3" type="ORF">QVN42_15230</name>
</gene>
<evidence type="ECO:0000259" key="2">
    <source>
        <dbReference type="PROSITE" id="PS50076"/>
    </source>
</evidence>
<protein>
    <recommendedName>
        <fullName evidence="2">J domain-containing protein</fullName>
    </recommendedName>
</protein>
<organism evidence="3 4">
    <name type="scientific">Yersinia nurmii</name>
    <dbReference type="NCBI Taxonomy" id="685706"/>
    <lineage>
        <taxon>Bacteria</taxon>
        <taxon>Pseudomonadati</taxon>
        <taxon>Pseudomonadota</taxon>
        <taxon>Gammaproteobacteria</taxon>
        <taxon>Enterobacterales</taxon>
        <taxon>Yersiniaceae</taxon>
        <taxon>Yersinia</taxon>
    </lineage>
</organism>
<feature type="transmembrane region" description="Helical" evidence="1">
    <location>
        <begin position="838"/>
        <end position="855"/>
    </location>
</feature>
<dbReference type="Proteomes" id="UP001167864">
    <property type="component" value="Unassembled WGS sequence"/>
</dbReference>
<name>A0AAW7K7B8_9GAMM</name>
<dbReference type="PROSITE" id="PS50076">
    <property type="entry name" value="DNAJ_2"/>
    <property type="match status" value="1"/>
</dbReference>
<keyword evidence="1" id="KW-1133">Transmembrane helix</keyword>
<proteinExistence type="predicted"/>
<keyword evidence="1" id="KW-0812">Transmembrane</keyword>
<evidence type="ECO:0000256" key="1">
    <source>
        <dbReference type="SAM" id="Phobius"/>
    </source>
</evidence>
<dbReference type="InterPro" id="IPR001623">
    <property type="entry name" value="DnaJ_domain"/>
</dbReference>